<reference evidence="2" key="1">
    <citation type="submission" date="2020-12" db="EMBL/GenBank/DDBJ databases">
        <title>Metabolic potential, ecology and presence of endohyphal bacteria is reflected in genomic diversity of Mucoromycotina.</title>
        <authorList>
            <person name="Muszewska A."/>
            <person name="Okrasinska A."/>
            <person name="Steczkiewicz K."/>
            <person name="Drgas O."/>
            <person name="Orlowska M."/>
            <person name="Perlinska-Lenart U."/>
            <person name="Aleksandrzak-Piekarczyk T."/>
            <person name="Szatraj K."/>
            <person name="Zielenkiewicz U."/>
            <person name="Pilsyk S."/>
            <person name="Malc E."/>
            <person name="Mieczkowski P."/>
            <person name="Kruszewska J.S."/>
            <person name="Biernat P."/>
            <person name="Pawlowska J."/>
        </authorList>
    </citation>
    <scope>NUCLEOTIDE SEQUENCE</scope>
    <source>
        <strain evidence="2">WA0000051536</strain>
    </source>
</reference>
<organism evidence="2 3">
    <name type="scientific">Umbelopsis vinacea</name>
    <dbReference type="NCBI Taxonomy" id="44442"/>
    <lineage>
        <taxon>Eukaryota</taxon>
        <taxon>Fungi</taxon>
        <taxon>Fungi incertae sedis</taxon>
        <taxon>Mucoromycota</taxon>
        <taxon>Mucoromycotina</taxon>
        <taxon>Umbelopsidomycetes</taxon>
        <taxon>Umbelopsidales</taxon>
        <taxon>Umbelopsidaceae</taxon>
        <taxon>Umbelopsis</taxon>
    </lineage>
</organism>
<keyword evidence="3" id="KW-1185">Reference proteome</keyword>
<feature type="region of interest" description="Disordered" evidence="1">
    <location>
        <begin position="26"/>
        <end position="46"/>
    </location>
</feature>
<evidence type="ECO:0000256" key="1">
    <source>
        <dbReference type="SAM" id="MobiDB-lite"/>
    </source>
</evidence>
<dbReference type="EMBL" id="JAEPRA010000013">
    <property type="protein sequence ID" value="KAG2176747.1"/>
    <property type="molecule type" value="Genomic_DNA"/>
</dbReference>
<sequence>MIYLVANPEEALMPLYRASLDAGKREAPLSRAGLPPPVDDDDDSDYEYEYEDLPPTYEQCVGLPPRQTRSGNGIVRNIKYKIGNVKASLSRHSSTSKTRNDNKVPQDAKTNPME</sequence>
<accession>A0A8H7PMH6</accession>
<protein>
    <submittedName>
        <fullName evidence="2">Uncharacterized protein</fullName>
    </submittedName>
</protein>
<proteinExistence type="predicted"/>
<name>A0A8H7PMH6_9FUNG</name>
<evidence type="ECO:0000313" key="2">
    <source>
        <dbReference type="EMBL" id="KAG2176747.1"/>
    </source>
</evidence>
<feature type="region of interest" description="Disordered" evidence="1">
    <location>
        <begin position="85"/>
        <end position="114"/>
    </location>
</feature>
<dbReference type="Proteomes" id="UP000612746">
    <property type="component" value="Unassembled WGS sequence"/>
</dbReference>
<gene>
    <name evidence="2" type="ORF">INT44_007411</name>
</gene>
<comment type="caution">
    <text evidence="2">The sequence shown here is derived from an EMBL/GenBank/DDBJ whole genome shotgun (WGS) entry which is preliminary data.</text>
</comment>
<dbReference type="AlphaFoldDB" id="A0A8H7PMH6"/>
<evidence type="ECO:0000313" key="3">
    <source>
        <dbReference type="Proteomes" id="UP000612746"/>
    </source>
</evidence>